<dbReference type="Pfam" id="PF00069">
    <property type="entry name" value="Pkinase"/>
    <property type="match status" value="1"/>
</dbReference>
<proteinExistence type="predicted"/>
<keyword evidence="13" id="KW-1185">Reference proteome</keyword>
<dbReference type="InterPro" id="IPR019734">
    <property type="entry name" value="TPR_rpt"/>
</dbReference>
<evidence type="ECO:0000256" key="4">
    <source>
        <dbReference type="ARBA" id="ARBA00022741"/>
    </source>
</evidence>
<organism evidence="12 13">
    <name type="scientific">Chamaesiphon polymorphus CCALA 037</name>
    <dbReference type="NCBI Taxonomy" id="2107692"/>
    <lineage>
        <taxon>Bacteria</taxon>
        <taxon>Bacillati</taxon>
        <taxon>Cyanobacteriota</taxon>
        <taxon>Cyanophyceae</taxon>
        <taxon>Gomontiellales</taxon>
        <taxon>Chamaesiphonaceae</taxon>
        <taxon>Chamaesiphon</taxon>
    </lineage>
</organism>
<evidence type="ECO:0000256" key="6">
    <source>
        <dbReference type="ARBA" id="ARBA00022840"/>
    </source>
</evidence>
<reference evidence="12 13" key="1">
    <citation type="submission" date="2018-03" db="EMBL/GenBank/DDBJ databases">
        <title>The ancient ancestry and fast evolution of plastids.</title>
        <authorList>
            <person name="Moore K.R."/>
            <person name="Magnabosco C."/>
            <person name="Momper L."/>
            <person name="Gold D.A."/>
            <person name="Bosak T."/>
            <person name="Fournier G.P."/>
        </authorList>
    </citation>
    <scope>NUCLEOTIDE SEQUENCE [LARGE SCALE GENOMIC DNA]</scope>
    <source>
        <strain evidence="12 13">CCALA 037</strain>
    </source>
</reference>
<evidence type="ECO:0000256" key="7">
    <source>
        <dbReference type="ARBA" id="ARBA00047899"/>
    </source>
</evidence>
<evidence type="ECO:0000256" key="5">
    <source>
        <dbReference type="ARBA" id="ARBA00022777"/>
    </source>
</evidence>
<dbReference type="SMART" id="SM00220">
    <property type="entry name" value="S_TKc"/>
    <property type="match status" value="1"/>
</dbReference>
<keyword evidence="9" id="KW-0802">TPR repeat</keyword>
<dbReference type="SUPFAM" id="SSF48452">
    <property type="entry name" value="TPR-like"/>
    <property type="match status" value="1"/>
</dbReference>
<feature type="compositionally biased region" description="Polar residues" evidence="10">
    <location>
        <begin position="297"/>
        <end position="312"/>
    </location>
</feature>
<evidence type="ECO:0000256" key="1">
    <source>
        <dbReference type="ARBA" id="ARBA00012513"/>
    </source>
</evidence>
<dbReference type="SUPFAM" id="SSF56112">
    <property type="entry name" value="Protein kinase-like (PK-like)"/>
    <property type="match status" value="1"/>
</dbReference>
<dbReference type="Gene3D" id="1.25.40.10">
    <property type="entry name" value="Tetratricopeptide repeat domain"/>
    <property type="match status" value="2"/>
</dbReference>
<evidence type="ECO:0000256" key="9">
    <source>
        <dbReference type="PROSITE-ProRule" id="PRU00339"/>
    </source>
</evidence>
<dbReference type="InterPro" id="IPR000719">
    <property type="entry name" value="Prot_kinase_dom"/>
</dbReference>
<dbReference type="Pfam" id="PF13414">
    <property type="entry name" value="TPR_11"/>
    <property type="match status" value="1"/>
</dbReference>
<comment type="catalytic activity">
    <reaction evidence="7">
        <text>L-threonyl-[protein] + ATP = O-phospho-L-threonyl-[protein] + ADP + H(+)</text>
        <dbReference type="Rhea" id="RHEA:46608"/>
        <dbReference type="Rhea" id="RHEA-COMP:11060"/>
        <dbReference type="Rhea" id="RHEA-COMP:11605"/>
        <dbReference type="ChEBI" id="CHEBI:15378"/>
        <dbReference type="ChEBI" id="CHEBI:30013"/>
        <dbReference type="ChEBI" id="CHEBI:30616"/>
        <dbReference type="ChEBI" id="CHEBI:61977"/>
        <dbReference type="ChEBI" id="CHEBI:456216"/>
        <dbReference type="EC" id="2.7.11.1"/>
    </reaction>
</comment>
<feature type="repeat" description="TPR" evidence="9">
    <location>
        <begin position="365"/>
        <end position="398"/>
    </location>
</feature>
<dbReference type="PANTHER" id="PTHR24363:SF0">
    <property type="entry name" value="SERINE_THREONINE KINASE LIKE DOMAIN CONTAINING 1"/>
    <property type="match status" value="1"/>
</dbReference>
<feature type="repeat" description="TPR" evidence="9">
    <location>
        <begin position="467"/>
        <end position="500"/>
    </location>
</feature>
<keyword evidence="5" id="KW-0418">Kinase</keyword>
<dbReference type="PROSITE" id="PS50005">
    <property type="entry name" value="TPR"/>
    <property type="match status" value="3"/>
</dbReference>
<evidence type="ECO:0000256" key="2">
    <source>
        <dbReference type="ARBA" id="ARBA00022527"/>
    </source>
</evidence>
<evidence type="ECO:0000313" key="12">
    <source>
        <dbReference type="EMBL" id="PSB59271.1"/>
    </source>
</evidence>
<dbReference type="PANTHER" id="PTHR24363">
    <property type="entry name" value="SERINE/THREONINE PROTEIN KINASE"/>
    <property type="match status" value="1"/>
</dbReference>
<evidence type="ECO:0000259" key="11">
    <source>
        <dbReference type="PROSITE" id="PS50011"/>
    </source>
</evidence>
<gene>
    <name evidence="12" type="ORF">C7B77_01500</name>
</gene>
<dbReference type="Gene3D" id="3.30.200.20">
    <property type="entry name" value="Phosphorylase Kinase, domain 1"/>
    <property type="match status" value="1"/>
</dbReference>
<dbReference type="AlphaFoldDB" id="A0A2T1GMX8"/>
<dbReference type="CDD" id="cd14014">
    <property type="entry name" value="STKc_PknB_like"/>
    <property type="match status" value="1"/>
</dbReference>
<dbReference type="SMART" id="SM00028">
    <property type="entry name" value="TPR"/>
    <property type="match status" value="5"/>
</dbReference>
<name>A0A2T1GMX8_9CYAN</name>
<comment type="caution">
    <text evidence="12">The sequence shown here is derived from an EMBL/GenBank/DDBJ whole genome shotgun (WGS) entry which is preliminary data.</text>
</comment>
<keyword evidence="2" id="KW-0723">Serine/threonine-protein kinase</keyword>
<dbReference type="InterPro" id="IPR011990">
    <property type="entry name" value="TPR-like_helical_dom_sf"/>
</dbReference>
<dbReference type="EC" id="2.7.11.1" evidence="1"/>
<evidence type="ECO:0000256" key="3">
    <source>
        <dbReference type="ARBA" id="ARBA00022679"/>
    </source>
</evidence>
<dbReference type="Pfam" id="PF14559">
    <property type="entry name" value="TPR_19"/>
    <property type="match status" value="1"/>
</dbReference>
<sequence>MLSGYLLRNRYRIENRLAAGGFGETYIAVDEDYPNKRRVVVKHLKPQSNDPAVLETARRLFESEAVTLAQLGEKTDRIPTLYAYFEENREFYLVQELIEGKTLTLELGTQKLSEAATLEIIREILAVLTEVHTNRIVHRDLKPDNIIRRSSDRKLVLIDFGAVKAVLQTVLHASGPKSIGIGTAGYMPTEQAMGYPTAASDIYAVGAIALQCLTGKLPSQLFDEDTMELRWQHLCSVSDRVANILSRMVATKQLDRYPNAMAAIQAIDSLVAPAPPTPSVTIIAPPASIPEPPKQPHQTQSSPPATTASPQAFQPPVRQQIDRRKFVKWATLGGSGFIGILVLSKVFNRLKLSPFASTSAKRTAADKYITSGLKKFDKRDFQGALADYNRAIKIDRKHEIAYFNRGNTKDYLGNTKGALADYNKAIALAPKFADAYANRAFVKYKLGDSKGSLADSNTTIALDPKNETAFQNAAFVKYDFNDLQGAIELWSKSLKINPDNSDSQLGLAVALYKQGQESEAYQWGAAAIRQEKRSKDLNFLRNERYWSDTILKDAAKFLKTPTMTSIRPNSDSPSKQKY</sequence>
<feature type="region of interest" description="Disordered" evidence="10">
    <location>
        <begin position="281"/>
        <end position="317"/>
    </location>
</feature>
<evidence type="ECO:0000313" key="13">
    <source>
        <dbReference type="Proteomes" id="UP000238937"/>
    </source>
</evidence>
<protein>
    <recommendedName>
        <fullName evidence="1">non-specific serine/threonine protein kinase</fullName>
        <ecNumber evidence="1">2.7.11.1</ecNumber>
    </recommendedName>
</protein>
<dbReference type="OrthoDB" id="420726at2"/>
<accession>A0A2T1GMX8</accession>
<dbReference type="RefSeq" id="WP_106299628.1">
    <property type="nucleotide sequence ID" value="NZ_PVWO01000009.1"/>
</dbReference>
<dbReference type="PROSITE" id="PS50011">
    <property type="entry name" value="PROTEIN_KINASE_DOM"/>
    <property type="match status" value="1"/>
</dbReference>
<evidence type="ECO:0000256" key="10">
    <source>
        <dbReference type="SAM" id="MobiDB-lite"/>
    </source>
</evidence>
<evidence type="ECO:0000256" key="8">
    <source>
        <dbReference type="ARBA" id="ARBA00048679"/>
    </source>
</evidence>
<feature type="repeat" description="TPR" evidence="9">
    <location>
        <begin position="399"/>
        <end position="432"/>
    </location>
</feature>
<dbReference type="InterPro" id="IPR011009">
    <property type="entry name" value="Kinase-like_dom_sf"/>
</dbReference>
<dbReference type="GO" id="GO:0005524">
    <property type="term" value="F:ATP binding"/>
    <property type="evidence" value="ECO:0007669"/>
    <property type="project" value="UniProtKB-KW"/>
</dbReference>
<comment type="catalytic activity">
    <reaction evidence="8">
        <text>L-seryl-[protein] + ATP = O-phospho-L-seryl-[protein] + ADP + H(+)</text>
        <dbReference type="Rhea" id="RHEA:17989"/>
        <dbReference type="Rhea" id="RHEA-COMP:9863"/>
        <dbReference type="Rhea" id="RHEA-COMP:11604"/>
        <dbReference type="ChEBI" id="CHEBI:15378"/>
        <dbReference type="ChEBI" id="CHEBI:29999"/>
        <dbReference type="ChEBI" id="CHEBI:30616"/>
        <dbReference type="ChEBI" id="CHEBI:83421"/>
        <dbReference type="ChEBI" id="CHEBI:456216"/>
        <dbReference type="EC" id="2.7.11.1"/>
    </reaction>
</comment>
<dbReference type="GO" id="GO:0004674">
    <property type="term" value="F:protein serine/threonine kinase activity"/>
    <property type="evidence" value="ECO:0007669"/>
    <property type="project" value="UniProtKB-KW"/>
</dbReference>
<dbReference type="Gene3D" id="1.10.510.10">
    <property type="entry name" value="Transferase(Phosphotransferase) domain 1"/>
    <property type="match status" value="1"/>
</dbReference>
<keyword evidence="6" id="KW-0067">ATP-binding</keyword>
<dbReference type="EMBL" id="PVWO01000009">
    <property type="protein sequence ID" value="PSB59271.1"/>
    <property type="molecule type" value="Genomic_DNA"/>
</dbReference>
<keyword evidence="3" id="KW-0808">Transferase</keyword>
<dbReference type="Proteomes" id="UP000238937">
    <property type="component" value="Unassembled WGS sequence"/>
</dbReference>
<feature type="domain" description="Protein kinase" evidence="11">
    <location>
        <begin position="11"/>
        <end position="271"/>
    </location>
</feature>
<keyword evidence="4" id="KW-0547">Nucleotide-binding</keyword>